<sequence>MVSFTAEGLLESSSSQDIIMSNPQAPHNAEQQAVRAWGLVGAQSETQDLISSRSQRRSLSFSALPRSPSTDEIDQKDDTESVPSSKPPPLIRRETARPAAGLGGGRSLPPTPMSAPRNTNNPPSPKVGPPISPRLAHHPSPPSSLPPPPTSQPSTQPPPIPNRPPPLRRVTTQRSVDNIVEAVIAPTHQSSPPVPARPSEKASISRTSSTNGLDEHVSHLQTPMRVGAFGRTQSDVSIIVNEKRLSGNSGGTSKLEKLLGQGAGDPKKSIFKVPSGNEKKTEEKPLKNKKSTFTIPKFFGKNRKSGIYADRLAEYLKDVSTDANTASLFNIIGKEIEKMDKWTSKDRVLFDWKEVQTDYKSLTPDIACLLDITKSAAEGFNFEFGKNQVVYGNDIIQLEDMDRDFKYFEENFSRTDHVNYMADGAVSVSFIWESASDHQSEDQASETKVMVRTKRKTDRFLAPASASTSRSNIMKHIKSTYPDFERLKFVKINNSLHSELIPKLCEYERQTVFKKYKFGVLYVKDKQTEENEMFSNVDMSPDFEEFLDFIGDRIPLEGWANFRGGLDVKRNTTGTHSVYALYKDFEIMYHVSTLLPFQPDDLQRVERKRHLGNDVVQIMFKEGNTPFDPLTLRTHYNHVFIVVSVAKKEKGKTFYKVAIANKAGVPPFGPFLHYPPIYEKNEEFYEFLITKCETSSLSQLTRPVINGERAAMYATDFKTKLIRTNKTLLEEMTKDFIQKSKEKDRQRNNASLDMDPPSSQTPRPSSPQIPNNISPNRSNAIPSIEVTGTEGTSPRRKSLEGRPFLEVEDLKGGPRMVSTMRQPATKARSAGQPIWELAGETK</sequence>
<dbReference type="PROSITE" id="PS50085">
    <property type="entry name" value="RAPGAP"/>
    <property type="match status" value="1"/>
</dbReference>
<feature type="domain" description="Rap-GAP" evidence="3">
    <location>
        <begin position="504"/>
        <end position="732"/>
    </location>
</feature>
<evidence type="ECO:0000313" key="5">
    <source>
        <dbReference type="Proteomes" id="UP000241769"/>
    </source>
</evidence>
<feature type="compositionally biased region" description="Pro residues" evidence="2">
    <location>
        <begin position="122"/>
        <end position="132"/>
    </location>
</feature>
<feature type="compositionally biased region" description="Basic and acidic residues" evidence="2">
    <location>
        <begin position="797"/>
        <end position="812"/>
    </location>
</feature>
<dbReference type="SUPFAM" id="SSF111347">
    <property type="entry name" value="Rap/Ran-GAP"/>
    <property type="match status" value="1"/>
</dbReference>
<feature type="compositionally biased region" description="Low complexity" evidence="2">
    <location>
        <begin position="756"/>
        <end position="784"/>
    </location>
</feature>
<feature type="compositionally biased region" description="Polar residues" evidence="2">
    <location>
        <begin position="11"/>
        <end position="31"/>
    </location>
</feature>
<comment type="caution">
    <text evidence="4">The sequence shown here is derived from an EMBL/GenBank/DDBJ whole genome shotgun (WGS) entry which is preliminary data.</text>
</comment>
<dbReference type="InterPro" id="IPR035974">
    <property type="entry name" value="Rap/Ran-GAP_sf"/>
</dbReference>
<dbReference type="InParanoid" id="A0A2P6MPE4"/>
<evidence type="ECO:0000259" key="3">
    <source>
        <dbReference type="PROSITE" id="PS50085"/>
    </source>
</evidence>
<feature type="compositionally biased region" description="Basic and acidic residues" evidence="2">
    <location>
        <begin position="277"/>
        <end position="286"/>
    </location>
</feature>
<evidence type="ECO:0000256" key="1">
    <source>
        <dbReference type="ARBA" id="ARBA00022468"/>
    </source>
</evidence>
<dbReference type="OrthoDB" id="2499658at2759"/>
<reference evidence="4 5" key="1">
    <citation type="journal article" date="2018" name="Genome Biol. Evol.">
        <title>Multiple Roots of Fruiting Body Formation in Amoebozoa.</title>
        <authorList>
            <person name="Hillmann F."/>
            <person name="Forbes G."/>
            <person name="Novohradska S."/>
            <person name="Ferling I."/>
            <person name="Riege K."/>
            <person name="Groth M."/>
            <person name="Westermann M."/>
            <person name="Marz M."/>
            <person name="Spaller T."/>
            <person name="Winckler T."/>
            <person name="Schaap P."/>
            <person name="Glockner G."/>
        </authorList>
    </citation>
    <scope>NUCLEOTIDE SEQUENCE [LARGE SCALE GENOMIC DNA]</scope>
    <source>
        <strain evidence="4 5">Jena</strain>
    </source>
</reference>
<feature type="compositionally biased region" description="Basic and acidic residues" evidence="2">
    <location>
        <begin position="738"/>
        <end position="747"/>
    </location>
</feature>
<dbReference type="GO" id="GO:0051056">
    <property type="term" value="P:regulation of small GTPase mediated signal transduction"/>
    <property type="evidence" value="ECO:0007669"/>
    <property type="project" value="InterPro"/>
</dbReference>
<dbReference type="EMBL" id="MDYQ01000599">
    <property type="protein sequence ID" value="PRP73579.1"/>
    <property type="molecule type" value="Genomic_DNA"/>
</dbReference>
<organism evidence="4 5">
    <name type="scientific">Planoprotostelium fungivorum</name>
    <dbReference type="NCBI Taxonomy" id="1890364"/>
    <lineage>
        <taxon>Eukaryota</taxon>
        <taxon>Amoebozoa</taxon>
        <taxon>Evosea</taxon>
        <taxon>Variosea</taxon>
        <taxon>Cavosteliida</taxon>
        <taxon>Cavosteliaceae</taxon>
        <taxon>Planoprotostelium</taxon>
    </lineage>
</organism>
<proteinExistence type="predicted"/>
<gene>
    <name evidence="4" type="ORF">PROFUN_02588</name>
</gene>
<protein>
    <recommendedName>
        <fullName evidence="3">Rap-GAP domain-containing protein</fullName>
    </recommendedName>
</protein>
<dbReference type="FunFam" id="3.40.50.11210:FF:000001">
    <property type="entry name" value="Ral GTPase-activating protein subunit alpha-1 isoform 1"/>
    <property type="match status" value="1"/>
</dbReference>
<dbReference type="Pfam" id="PF02145">
    <property type="entry name" value="Rap_GAP"/>
    <property type="match status" value="1"/>
</dbReference>
<name>A0A2P6MPE4_9EUKA</name>
<dbReference type="Proteomes" id="UP000241769">
    <property type="component" value="Unassembled WGS sequence"/>
</dbReference>
<dbReference type="Gene3D" id="3.40.50.11210">
    <property type="entry name" value="Rap/Ran-GAP"/>
    <property type="match status" value="1"/>
</dbReference>
<dbReference type="PANTHER" id="PTHR15711">
    <property type="entry name" value="RAP GTPASE-ACTIVATING PROTEIN"/>
    <property type="match status" value="1"/>
</dbReference>
<feature type="region of interest" description="Disordered" evidence="2">
    <location>
        <begin position="738"/>
        <end position="842"/>
    </location>
</feature>
<dbReference type="GO" id="GO:0005737">
    <property type="term" value="C:cytoplasm"/>
    <property type="evidence" value="ECO:0007669"/>
    <property type="project" value="TreeGrafter"/>
</dbReference>
<dbReference type="GO" id="GO:0005096">
    <property type="term" value="F:GTPase activator activity"/>
    <property type="evidence" value="ECO:0007669"/>
    <property type="project" value="UniProtKB-KW"/>
</dbReference>
<evidence type="ECO:0000256" key="2">
    <source>
        <dbReference type="SAM" id="MobiDB-lite"/>
    </source>
</evidence>
<dbReference type="InterPro" id="IPR000331">
    <property type="entry name" value="Rap/Ran_GAP_dom"/>
</dbReference>
<dbReference type="PANTHER" id="PTHR15711:SF22">
    <property type="entry name" value="RAP-GAP DOMAIN-CONTAINING PROTEIN"/>
    <property type="match status" value="1"/>
</dbReference>
<feature type="region of interest" description="Disordered" evidence="2">
    <location>
        <begin position="259"/>
        <end position="286"/>
    </location>
</feature>
<feature type="region of interest" description="Disordered" evidence="2">
    <location>
        <begin position="46"/>
        <end position="214"/>
    </location>
</feature>
<dbReference type="STRING" id="1890364.A0A2P6MPE4"/>
<dbReference type="InterPro" id="IPR050989">
    <property type="entry name" value="Rap1_Ran_GAP"/>
</dbReference>
<evidence type="ECO:0000313" key="4">
    <source>
        <dbReference type="EMBL" id="PRP73579.1"/>
    </source>
</evidence>
<keyword evidence="5" id="KW-1185">Reference proteome</keyword>
<feature type="compositionally biased region" description="Polar residues" evidence="2">
    <location>
        <begin position="202"/>
        <end position="212"/>
    </location>
</feature>
<feature type="region of interest" description="Disordered" evidence="2">
    <location>
        <begin position="1"/>
        <end position="32"/>
    </location>
</feature>
<keyword evidence="1" id="KW-0343">GTPase activation</keyword>
<feature type="compositionally biased region" description="Low complexity" evidence="2">
    <location>
        <begin position="51"/>
        <end position="62"/>
    </location>
</feature>
<feature type="compositionally biased region" description="Pro residues" evidence="2">
    <location>
        <begin position="139"/>
        <end position="167"/>
    </location>
</feature>
<accession>A0A2P6MPE4</accession>
<dbReference type="AlphaFoldDB" id="A0A2P6MPE4"/>